<evidence type="ECO:0000313" key="2">
    <source>
        <dbReference type="Proteomes" id="UP001234989"/>
    </source>
</evidence>
<reference evidence="1" key="1">
    <citation type="submission" date="2023-08" db="EMBL/GenBank/DDBJ databases">
        <title>A de novo genome assembly of Solanum verrucosum Schlechtendal, a Mexican diploid species geographically isolated from the other diploid A-genome species in potato relatives.</title>
        <authorList>
            <person name="Hosaka K."/>
        </authorList>
    </citation>
    <scope>NUCLEOTIDE SEQUENCE</scope>
    <source>
        <tissue evidence="1">Young leaves</tissue>
    </source>
</reference>
<protein>
    <submittedName>
        <fullName evidence="1">Uncharacterized protein</fullName>
    </submittedName>
</protein>
<dbReference type="Proteomes" id="UP001234989">
    <property type="component" value="Chromosome 1"/>
</dbReference>
<accession>A0AAF0T9G4</accession>
<dbReference type="AlphaFoldDB" id="A0AAF0T9G4"/>
<organism evidence="1 2">
    <name type="scientific">Solanum verrucosum</name>
    <dbReference type="NCBI Taxonomy" id="315347"/>
    <lineage>
        <taxon>Eukaryota</taxon>
        <taxon>Viridiplantae</taxon>
        <taxon>Streptophyta</taxon>
        <taxon>Embryophyta</taxon>
        <taxon>Tracheophyta</taxon>
        <taxon>Spermatophyta</taxon>
        <taxon>Magnoliopsida</taxon>
        <taxon>eudicotyledons</taxon>
        <taxon>Gunneridae</taxon>
        <taxon>Pentapetalae</taxon>
        <taxon>asterids</taxon>
        <taxon>lamiids</taxon>
        <taxon>Solanales</taxon>
        <taxon>Solanaceae</taxon>
        <taxon>Solanoideae</taxon>
        <taxon>Solaneae</taxon>
        <taxon>Solanum</taxon>
    </lineage>
</organism>
<evidence type="ECO:0000313" key="1">
    <source>
        <dbReference type="EMBL" id="WMV10191.1"/>
    </source>
</evidence>
<name>A0AAF0T9G4_SOLVR</name>
<gene>
    <name evidence="1" type="ORF">MTR67_003576</name>
</gene>
<sequence length="122" mass="13616">MKFPSIDYHYSISSGTSELGERQGSSRSLTCSLIHCRCRSFSILSCLGICIRNLFQFNLDLLRVIACSRRISQPIDLMLGCINIQLFYQANISSTTISQQSVGEESSSTNYKVLLISFSAPF</sequence>
<proteinExistence type="predicted"/>
<dbReference type="EMBL" id="CP133612">
    <property type="protein sequence ID" value="WMV10191.1"/>
    <property type="molecule type" value="Genomic_DNA"/>
</dbReference>
<keyword evidence="2" id="KW-1185">Reference proteome</keyword>